<evidence type="ECO:0000313" key="10">
    <source>
        <dbReference type="EMBL" id="MDP9972219.1"/>
    </source>
</evidence>
<gene>
    <name evidence="10" type="ORF">J2W39_003461</name>
</gene>
<evidence type="ECO:0000256" key="4">
    <source>
        <dbReference type="ARBA" id="ARBA00022630"/>
    </source>
</evidence>
<feature type="domain" description="Acyl-CoA dehydrogenase/oxidase C-terminal" evidence="7">
    <location>
        <begin position="240"/>
        <end position="385"/>
    </location>
</feature>
<dbReference type="GO" id="GO:0005737">
    <property type="term" value="C:cytoplasm"/>
    <property type="evidence" value="ECO:0007669"/>
    <property type="project" value="TreeGrafter"/>
</dbReference>
<evidence type="ECO:0000259" key="8">
    <source>
        <dbReference type="Pfam" id="PF02770"/>
    </source>
</evidence>
<dbReference type="EMBL" id="JAUSRV010000008">
    <property type="protein sequence ID" value="MDP9972219.1"/>
    <property type="molecule type" value="Genomic_DNA"/>
</dbReference>
<dbReference type="InterPro" id="IPR013786">
    <property type="entry name" value="AcylCoA_DH/ox_N"/>
</dbReference>
<dbReference type="InterPro" id="IPR037069">
    <property type="entry name" value="AcylCoA_DH/ox_N_sf"/>
</dbReference>
<dbReference type="GO" id="GO:0033539">
    <property type="term" value="P:fatty acid beta-oxidation using acyl-CoA dehydrogenase"/>
    <property type="evidence" value="ECO:0007669"/>
    <property type="project" value="TreeGrafter"/>
</dbReference>
<evidence type="ECO:0000256" key="6">
    <source>
        <dbReference type="ARBA" id="ARBA00023002"/>
    </source>
</evidence>
<dbReference type="Pfam" id="PF02771">
    <property type="entry name" value="Acyl-CoA_dh_N"/>
    <property type="match status" value="1"/>
</dbReference>
<name>A0AAW8EI52_VARPD</name>
<protein>
    <recommendedName>
        <fullName evidence="3">Medium-chain specific acyl-CoA dehydrogenase, mitochondrial</fullName>
    </recommendedName>
</protein>
<dbReference type="PROSITE" id="PS00072">
    <property type="entry name" value="ACYL_COA_DH_1"/>
    <property type="match status" value="1"/>
</dbReference>
<dbReference type="SUPFAM" id="SSF47203">
    <property type="entry name" value="Acyl-CoA dehydrogenase C-terminal domain-like"/>
    <property type="match status" value="1"/>
</dbReference>
<dbReference type="GO" id="GO:0050660">
    <property type="term" value="F:flavin adenine dinucleotide binding"/>
    <property type="evidence" value="ECO:0007669"/>
    <property type="project" value="InterPro"/>
</dbReference>
<dbReference type="InterPro" id="IPR009100">
    <property type="entry name" value="AcylCoA_DH/oxidase_NM_dom_sf"/>
</dbReference>
<dbReference type="PANTHER" id="PTHR48083:SF2">
    <property type="entry name" value="MEDIUM-CHAIN SPECIFIC ACYL-COA DEHYDROGENASE, MITOCHONDRIAL"/>
    <property type="match status" value="1"/>
</dbReference>
<comment type="similarity">
    <text evidence="2">Belongs to the acyl-CoA dehydrogenase family.</text>
</comment>
<dbReference type="PANTHER" id="PTHR48083">
    <property type="entry name" value="MEDIUM-CHAIN SPECIFIC ACYL-COA DEHYDROGENASE, MITOCHONDRIAL-RELATED"/>
    <property type="match status" value="1"/>
</dbReference>
<comment type="caution">
    <text evidence="10">The sequence shown here is derived from an EMBL/GenBank/DDBJ whole genome shotgun (WGS) entry which is preliminary data.</text>
</comment>
<dbReference type="SUPFAM" id="SSF56645">
    <property type="entry name" value="Acyl-CoA dehydrogenase NM domain-like"/>
    <property type="match status" value="1"/>
</dbReference>
<dbReference type="Proteomes" id="UP001224845">
    <property type="component" value="Unassembled WGS sequence"/>
</dbReference>
<dbReference type="Gene3D" id="1.10.540.10">
    <property type="entry name" value="Acyl-CoA dehydrogenase/oxidase, N-terminal domain"/>
    <property type="match status" value="1"/>
</dbReference>
<proteinExistence type="inferred from homology"/>
<evidence type="ECO:0000256" key="2">
    <source>
        <dbReference type="ARBA" id="ARBA00009347"/>
    </source>
</evidence>
<dbReference type="RefSeq" id="WP_307594829.1">
    <property type="nucleotide sequence ID" value="NZ_JAUSRV010000008.1"/>
</dbReference>
<dbReference type="Pfam" id="PF00441">
    <property type="entry name" value="Acyl-CoA_dh_1"/>
    <property type="match status" value="1"/>
</dbReference>
<dbReference type="GO" id="GO:0003995">
    <property type="term" value="F:acyl-CoA dehydrogenase activity"/>
    <property type="evidence" value="ECO:0007669"/>
    <property type="project" value="InterPro"/>
</dbReference>
<dbReference type="InterPro" id="IPR050741">
    <property type="entry name" value="Acyl-CoA_dehydrogenase"/>
</dbReference>
<keyword evidence="6" id="KW-0560">Oxidoreductase</keyword>
<evidence type="ECO:0000259" key="7">
    <source>
        <dbReference type="Pfam" id="PF00441"/>
    </source>
</evidence>
<dbReference type="InterPro" id="IPR006089">
    <property type="entry name" value="Acyl-CoA_DH_CS"/>
</dbReference>
<dbReference type="InterPro" id="IPR036250">
    <property type="entry name" value="AcylCo_DH-like_C"/>
</dbReference>
<accession>A0AAW8EI52</accession>
<dbReference type="AlphaFoldDB" id="A0AAW8EI52"/>
<dbReference type="Pfam" id="PF02770">
    <property type="entry name" value="Acyl-CoA_dh_M"/>
    <property type="match status" value="1"/>
</dbReference>
<keyword evidence="5" id="KW-0274">FAD</keyword>
<keyword evidence="4" id="KW-0285">Flavoprotein</keyword>
<comment type="cofactor">
    <cofactor evidence="1">
        <name>FAD</name>
        <dbReference type="ChEBI" id="CHEBI:57692"/>
    </cofactor>
</comment>
<dbReference type="Gene3D" id="1.20.140.10">
    <property type="entry name" value="Butyryl-CoA Dehydrogenase, subunit A, domain 3"/>
    <property type="match status" value="1"/>
</dbReference>
<evidence type="ECO:0000256" key="3">
    <source>
        <dbReference type="ARBA" id="ARBA00019125"/>
    </source>
</evidence>
<evidence type="ECO:0000259" key="9">
    <source>
        <dbReference type="Pfam" id="PF02771"/>
    </source>
</evidence>
<dbReference type="InterPro" id="IPR046373">
    <property type="entry name" value="Acyl-CoA_Oxase/DH_mid-dom_sf"/>
</dbReference>
<feature type="domain" description="Acyl-CoA oxidase/dehydrogenase middle" evidence="8">
    <location>
        <begin position="130"/>
        <end position="224"/>
    </location>
</feature>
<reference evidence="10" key="1">
    <citation type="submission" date="2023-07" db="EMBL/GenBank/DDBJ databases">
        <title>Sorghum-associated microbial communities from plants grown in Nebraska, USA.</title>
        <authorList>
            <person name="Schachtman D."/>
        </authorList>
    </citation>
    <scope>NUCLEOTIDE SEQUENCE</scope>
    <source>
        <strain evidence="10">DS3315</strain>
    </source>
</reference>
<dbReference type="InterPro" id="IPR009075">
    <property type="entry name" value="AcylCo_DH/oxidase_C"/>
</dbReference>
<organism evidence="10 11">
    <name type="scientific">Variovorax paradoxus</name>
    <dbReference type="NCBI Taxonomy" id="34073"/>
    <lineage>
        <taxon>Bacteria</taxon>
        <taxon>Pseudomonadati</taxon>
        <taxon>Pseudomonadota</taxon>
        <taxon>Betaproteobacteria</taxon>
        <taxon>Burkholderiales</taxon>
        <taxon>Comamonadaceae</taxon>
        <taxon>Variovorax</taxon>
    </lineage>
</organism>
<dbReference type="Gene3D" id="2.40.110.10">
    <property type="entry name" value="Butyryl-CoA Dehydrogenase, subunit A, domain 2"/>
    <property type="match status" value="1"/>
</dbReference>
<dbReference type="InterPro" id="IPR006091">
    <property type="entry name" value="Acyl-CoA_Oxase/DH_mid-dom"/>
</dbReference>
<feature type="domain" description="Acyl-CoA dehydrogenase/oxidase N-terminal" evidence="9">
    <location>
        <begin position="14"/>
        <end position="123"/>
    </location>
</feature>
<evidence type="ECO:0000256" key="1">
    <source>
        <dbReference type="ARBA" id="ARBA00001974"/>
    </source>
</evidence>
<evidence type="ECO:0000256" key="5">
    <source>
        <dbReference type="ARBA" id="ARBA00022827"/>
    </source>
</evidence>
<evidence type="ECO:0000313" key="11">
    <source>
        <dbReference type="Proteomes" id="UP001224845"/>
    </source>
</evidence>
<sequence length="400" mass="42900">MNFYDLYDERLSAAERSLVEAASDFCRGEFSAHLLQSHTQGRAYDASWIDRWAKEGFLGLQAPREFGGHDASFLCKIRVAQTMAEHGFAAAFAINNLQGSVTRVARFGSEKQRAELLHAMLGGRTLCAPAMSEPDGGSDLAALKTKARRVDGGWLISGTKSWITNGSIIQCANLLARVEDPVGAEAGDIASFLVPLVDGPTLRREEPVMPGARSFRLASLVFQDHFVPDWCLFDPPGQAFKSSMASVNAARVHVAAMCVASARAALAETVGYAESRQAFGKPLLKHQGFGWELAEVSLRLEAANALVLRAAIAVQTGKAALTLAAQAKKFAVDVAVWALDQCQRAMGATGASADHRLAMLASETRLAAFGDGTSQMLLDRIAKGLAKDYGPSRAQKESDR</sequence>